<dbReference type="EMBL" id="LUKE01000002">
    <property type="protein sequence ID" value="KYG64708.1"/>
    <property type="molecule type" value="Genomic_DNA"/>
</dbReference>
<evidence type="ECO:0000259" key="2">
    <source>
        <dbReference type="PROSITE" id="PS50943"/>
    </source>
</evidence>
<evidence type="ECO:0000313" key="3">
    <source>
        <dbReference type="EMBL" id="KYG64708.1"/>
    </source>
</evidence>
<keyword evidence="1" id="KW-0238">DNA-binding</keyword>
<dbReference type="PANTHER" id="PTHR46558">
    <property type="entry name" value="TRACRIPTIONAL REGULATORY PROTEIN-RELATED-RELATED"/>
    <property type="match status" value="1"/>
</dbReference>
<evidence type="ECO:0000256" key="1">
    <source>
        <dbReference type="ARBA" id="ARBA00023125"/>
    </source>
</evidence>
<dbReference type="AlphaFoldDB" id="A0A150WLA0"/>
<dbReference type="InterPro" id="IPR001387">
    <property type="entry name" value="Cro/C1-type_HTH"/>
</dbReference>
<evidence type="ECO:0000313" key="4">
    <source>
        <dbReference type="Proteomes" id="UP000075320"/>
    </source>
</evidence>
<dbReference type="Proteomes" id="UP000075320">
    <property type="component" value="Unassembled WGS sequence"/>
</dbReference>
<reference evidence="3 4" key="1">
    <citation type="submission" date="2016-03" db="EMBL/GenBank/DDBJ databases">
        <authorList>
            <person name="Ploux O."/>
        </authorList>
    </citation>
    <scope>NUCLEOTIDE SEQUENCE [LARGE SCALE GENOMIC DNA]</scope>
    <source>
        <strain evidence="3 4">R0</strain>
    </source>
</reference>
<dbReference type="OrthoDB" id="9803379at2"/>
<dbReference type="Gene3D" id="1.10.260.40">
    <property type="entry name" value="lambda repressor-like DNA-binding domains"/>
    <property type="match status" value="1"/>
</dbReference>
<keyword evidence="4" id="KW-1185">Reference proteome</keyword>
<sequence length="90" mass="10237">MRIRKQRLAQEKAENPKLYDIERKVELEQGARMIMLRKKAGITQKDLGLALGISQSEISKYEAGQRSFDIQFIESVSAALKISPQEFIGL</sequence>
<dbReference type="CDD" id="cd00093">
    <property type="entry name" value="HTH_XRE"/>
    <property type="match status" value="1"/>
</dbReference>
<comment type="caution">
    <text evidence="3">The sequence shown here is derived from an EMBL/GenBank/DDBJ whole genome shotgun (WGS) entry which is preliminary data.</text>
</comment>
<dbReference type="RefSeq" id="WP_061835219.1">
    <property type="nucleotide sequence ID" value="NZ_LUKE01000002.1"/>
</dbReference>
<proteinExistence type="predicted"/>
<accession>A0A150WLA0</accession>
<dbReference type="PANTHER" id="PTHR46558:SF11">
    <property type="entry name" value="HTH-TYPE TRANSCRIPTIONAL REGULATOR XRE"/>
    <property type="match status" value="1"/>
</dbReference>
<gene>
    <name evidence="3" type="ORF">AZI86_10885</name>
</gene>
<feature type="domain" description="HTH cro/C1-type" evidence="2">
    <location>
        <begin position="33"/>
        <end position="87"/>
    </location>
</feature>
<name>A0A150WLA0_BDEBC</name>
<dbReference type="SMART" id="SM00530">
    <property type="entry name" value="HTH_XRE"/>
    <property type="match status" value="1"/>
</dbReference>
<dbReference type="InterPro" id="IPR010982">
    <property type="entry name" value="Lambda_DNA-bd_dom_sf"/>
</dbReference>
<dbReference type="GO" id="GO:0003677">
    <property type="term" value="F:DNA binding"/>
    <property type="evidence" value="ECO:0007669"/>
    <property type="project" value="UniProtKB-KW"/>
</dbReference>
<dbReference type="PROSITE" id="PS50943">
    <property type="entry name" value="HTH_CROC1"/>
    <property type="match status" value="1"/>
</dbReference>
<dbReference type="SUPFAM" id="SSF47413">
    <property type="entry name" value="lambda repressor-like DNA-binding domains"/>
    <property type="match status" value="1"/>
</dbReference>
<dbReference type="Pfam" id="PF01381">
    <property type="entry name" value="HTH_3"/>
    <property type="match status" value="1"/>
</dbReference>
<protein>
    <recommendedName>
        <fullName evidence="2">HTH cro/C1-type domain-containing protein</fullName>
    </recommendedName>
</protein>
<organism evidence="3 4">
    <name type="scientific">Bdellovibrio bacteriovorus</name>
    <dbReference type="NCBI Taxonomy" id="959"/>
    <lineage>
        <taxon>Bacteria</taxon>
        <taxon>Pseudomonadati</taxon>
        <taxon>Bdellovibrionota</taxon>
        <taxon>Bdellovibrionia</taxon>
        <taxon>Bdellovibrionales</taxon>
        <taxon>Pseudobdellovibrionaceae</taxon>
        <taxon>Bdellovibrio</taxon>
    </lineage>
</organism>